<protein>
    <recommendedName>
        <fullName evidence="2">DNA polymerase III subunit delta</fullName>
        <ecNumber evidence="1">2.7.7.7</ecNumber>
    </recommendedName>
</protein>
<reference evidence="11 12" key="1">
    <citation type="submission" date="2019-01" db="EMBL/GenBank/DDBJ databases">
        <title>Chengkuizengella sp. nov., isolated from deep-sea sediment of East Pacific Ocean.</title>
        <authorList>
            <person name="Yang J."/>
            <person name="Lai Q."/>
            <person name="Shao Z."/>
        </authorList>
    </citation>
    <scope>NUCLEOTIDE SEQUENCE [LARGE SCALE GENOMIC DNA]</scope>
    <source>
        <strain evidence="11 12">YPA3-1-1</strain>
    </source>
</reference>
<gene>
    <name evidence="11" type="primary">holA</name>
    <name evidence="11" type="ORF">ERL59_11035</name>
</gene>
<dbReference type="EMBL" id="SIJB01000025">
    <property type="protein sequence ID" value="NBI29493.1"/>
    <property type="molecule type" value="Genomic_DNA"/>
</dbReference>
<dbReference type="InterPro" id="IPR010372">
    <property type="entry name" value="DNA_pol3_delta_N"/>
</dbReference>
<accession>A0A6N9Q3Y5</accession>
<evidence type="ECO:0000313" key="12">
    <source>
        <dbReference type="Proteomes" id="UP000448943"/>
    </source>
</evidence>
<sequence>MEYRLAVKQIKQKKFLPIYLCYGTEKFLMNEFIQFLTYEFIDPVHKDFALSHFDLNETSIDQVVEDVETLPFMVPNKLVIAKNANFLTGTRDKSKIEHQIEKLEKYIHSPVDYSVLVLYVIAEKLDERKKLVKLLKKQNNIVSFSPLKPNELLNWVQNRVKKNGSSISEQAAEAFILNAGTNLQSLAAEIEKCCLFAGAGQELTIEMIQHLVVRSTEQNIFILVDEIVKKKLNKALTIFYSLLKQKEEPIKIVSLIARQFRIILQVKELSSKGYSQYQIASQLSIHPYAVKIADRQGKLYDEQNLIDILDKLAELDFQMKSGQVEKSLGIEKFLFKVNM</sequence>
<evidence type="ECO:0000256" key="1">
    <source>
        <dbReference type="ARBA" id="ARBA00012417"/>
    </source>
</evidence>
<dbReference type="PANTHER" id="PTHR34388:SF1">
    <property type="entry name" value="DNA POLYMERASE III SUBUNIT DELTA"/>
    <property type="match status" value="1"/>
</dbReference>
<comment type="catalytic activity">
    <reaction evidence="8">
        <text>DNA(n) + a 2'-deoxyribonucleoside 5'-triphosphate = DNA(n+1) + diphosphate</text>
        <dbReference type="Rhea" id="RHEA:22508"/>
        <dbReference type="Rhea" id="RHEA-COMP:17339"/>
        <dbReference type="Rhea" id="RHEA-COMP:17340"/>
        <dbReference type="ChEBI" id="CHEBI:33019"/>
        <dbReference type="ChEBI" id="CHEBI:61560"/>
        <dbReference type="ChEBI" id="CHEBI:173112"/>
        <dbReference type="EC" id="2.7.7.7"/>
    </reaction>
</comment>
<evidence type="ECO:0000256" key="4">
    <source>
        <dbReference type="ARBA" id="ARBA00022695"/>
    </source>
</evidence>
<evidence type="ECO:0000313" key="11">
    <source>
        <dbReference type="EMBL" id="NBI29493.1"/>
    </source>
</evidence>
<dbReference type="Gene3D" id="1.10.8.60">
    <property type="match status" value="1"/>
</dbReference>
<evidence type="ECO:0000256" key="5">
    <source>
        <dbReference type="ARBA" id="ARBA00022705"/>
    </source>
</evidence>
<dbReference type="PANTHER" id="PTHR34388">
    <property type="entry name" value="DNA POLYMERASE III SUBUNIT DELTA"/>
    <property type="match status" value="1"/>
</dbReference>
<keyword evidence="4 11" id="KW-0548">Nucleotidyltransferase</keyword>
<evidence type="ECO:0000256" key="2">
    <source>
        <dbReference type="ARBA" id="ARBA00017703"/>
    </source>
</evidence>
<dbReference type="RefSeq" id="WP_160646303.1">
    <property type="nucleotide sequence ID" value="NZ_SIJB01000025.1"/>
</dbReference>
<name>A0A6N9Q3Y5_9BACL</name>
<feature type="domain" description="DNA polymerase III delta subunit-like C-terminal" evidence="10">
    <location>
        <begin position="217"/>
        <end position="336"/>
    </location>
</feature>
<dbReference type="SUPFAM" id="SSF48019">
    <property type="entry name" value="post-AAA+ oligomerization domain-like"/>
    <property type="match status" value="1"/>
</dbReference>
<proteinExistence type="inferred from homology"/>
<dbReference type="Gene3D" id="3.40.50.300">
    <property type="entry name" value="P-loop containing nucleotide triphosphate hydrolases"/>
    <property type="match status" value="1"/>
</dbReference>
<dbReference type="OrthoDB" id="9775929at2"/>
<dbReference type="Pfam" id="PF21694">
    <property type="entry name" value="DNA_pol3_delta_C"/>
    <property type="match status" value="1"/>
</dbReference>
<dbReference type="GO" id="GO:0009360">
    <property type="term" value="C:DNA polymerase III complex"/>
    <property type="evidence" value="ECO:0007669"/>
    <property type="project" value="InterPro"/>
</dbReference>
<comment type="similarity">
    <text evidence="7">Belongs to the DNA polymerase HolA subunit family.</text>
</comment>
<feature type="domain" description="DNA polymerase III delta N-terminal" evidence="9">
    <location>
        <begin position="19"/>
        <end position="144"/>
    </location>
</feature>
<evidence type="ECO:0000259" key="9">
    <source>
        <dbReference type="Pfam" id="PF06144"/>
    </source>
</evidence>
<evidence type="ECO:0000256" key="7">
    <source>
        <dbReference type="ARBA" id="ARBA00034754"/>
    </source>
</evidence>
<dbReference type="GO" id="GO:0003887">
    <property type="term" value="F:DNA-directed DNA polymerase activity"/>
    <property type="evidence" value="ECO:0007669"/>
    <property type="project" value="UniProtKB-KW"/>
</dbReference>
<keyword evidence="5" id="KW-0235">DNA replication</keyword>
<comment type="caution">
    <text evidence="11">The sequence shown here is derived from an EMBL/GenBank/DDBJ whole genome shotgun (WGS) entry which is preliminary data.</text>
</comment>
<dbReference type="SUPFAM" id="SSF52540">
    <property type="entry name" value="P-loop containing nucleoside triphosphate hydrolases"/>
    <property type="match status" value="1"/>
</dbReference>
<dbReference type="Pfam" id="PF06144">
    <property type="entry name" value="DNA_pol3_delta"/>
    <property type="match status" value="1"/>
</dbReference>
<evidence type="ECO:0000259" key="10">
    <source>
        <dbReference type="Pfam" id="PF21694"/>
    </source>
</evidence>
<keyword evidence="12" id="KW-1185">Reference proteome</keyword>
<dbReference type="InterPro" id="IPR048466">
    <property type="entry name" value="DNA_pol3_delta-like_C"/>
</dbReference>
<dbReference type="Gene3D" id="1.20.272.10">
    <property type="match status" value="1"/>
</dbReference>
<keyword evidence="6" id="KW-0239">DNA-directed DNA polymerase</keyword>
<dbReference type="InterPro" id="IPR027417">
    <property type="entry name" value="P-loop_NTPase"/>
</dbReference>
<organism evidence="11 12">
    <name type="scientific">Chengkuizengella marina</name>
    <dbReference type="NCBI Taxonomy" id="2507566"/>
    <lineage>
        <taxon>Bacteria</taxon>
        <taxon>Bacillati</taxon>
        <taxon>Bacillota</taxon>
        <taxon>Bacilli</taxon>
        <taxon>Bacillales</taxon>
        <taxon>Paenibacillaceae</taxon>
        <taxon>Chengkuizengella</taxon>
    </lineage>
</organism>
<dbReference type="Proteomes" id="UP000448943">
    <property type="component" value="Unassembled WGS sequence"/>
</dbReference>
<evidence type="ECO:0000256" key="6">
    <source>
        <dbReference type="ARBA" id="ARBA00022932"/>
    </source>
</evidence>
<dbReference type="NCBIfam" id="TIGR01128">
    <property type="entry name" value="holA"/>
    <property type="match status" value="1"/>
</dbReference>
<dbReference type="InterPro" id="IPR005790">
    <property type="entry name" value="DNA_polIII_delta"/>
</dbReference>
<dbReference type="EC" id="2.7.7.7" evidence="1"/>
<dbReference type="GO" id="GO:0006261">
    <property type="term" value="P:DNA-templated DNA replication"/>
    <property type="evidence" value="ECO:0007669"/>
    <property type="project" value="TreeGrafter"/>
</dbReference>
<dbReference type="AlphaFoldDB" id="A0A6N9Q3Y5"/>
<evidence type="ECO:0000256" key="8">
    <source>
        <dbReference type="ARBA" id="ARBA00049244"/>
    </source>
</evidence>
<dbReference type="InterPro" id="IPR008921">
    <property type="entry name" value="DNA_pol3_clamp-load_cplx_C"/>
</dbReference>
<keyword evidence="3 11" id="KW-0808">Transferase</keyword>
<evidence type="ECO:0000256" key="3">
    <source>
        <dbReference type="ARBA" id="ARBA00022679"/>
    </source>
</evidence>
<dbReference type="GO" id="GO:0003677">
    <property type="term" value="F:DNA binding"/>
    <property type="evidence" value="ECO:0007669"/>
    <property type="project" value="InterPro"/>
</dbReference>